<dbReference type="AlphaFoldDB" id="M1A7K9"/>
<evidence type="ECO:0000313" key="2">
    <source>
        <dbReference type="Proteomes" id="UP000011115"/>
    </source>
</evidence>
<reference evidence="1" key="2">
    <citation type="submission" date="2015-06" db="UniProtKB">
        <authorList>
            <consortium name="EnsemblPlants"/>
        </authorList>
    </citation>
    <scope>IDENTIFICATION</scope>
    <source>
        <strain evidence="1">DM1-3 516 R44</strain>
    </source>
</reference>
<name>M1A7K9_SOLTU</name>
<protein>
    <submittedName>
        <fullName evidence="1">Uncharacterized protein</fullName>
    </submittedName>
</protein>
<dbReference type="OrthoDB" id="1919859at2759"/>
<proteinExistence type="predicted"/>
<dbReference type="Proteomes" id="UP000011115">
    <property type="component" value="Unassembled WGS sequence"/>
</dbReference>
<gene>
    <name evidence="1" type="primary">LOC102578189</name>
</gene>
<reference evidence="2" key="1">
    <citation type="journal article" date="2011" name="Nature">
        <title>Genome sequence and analysis of the tuber crop potato.</title>
        <authorList>
            <consortium name="The Potato Genome Sequencing Consortium"/>
        </authorList>
    </citation>
    <scope>NUCLEOTIDE SEQUENCE [LARGE SCALE GENOMIC DNA]</scope>
    <source>
        <strain evidence="2">cv. DM1-3 516 R44</strain>
    </source>
</reference>
<organism evidence="1 2">
    <name type="scientific">Solanum tuberosum</name>
    <name type="common">Potato</name>
    <dbReference type="NCBI Taxonomy" id="4113"/>
    <lineage>
        <taxon>Eukaryota</taxon>
        <taxon>Viridiplantae</taxon>
        <taxon>Streptophyta</taxon>
        <taxon>Embryophyta</taxon>
        <taxon>Tracheophyta</taxon>
        <taxon>Spermatophyta</taxon>
        <taxon>Magnoliopsida</taxon>
        <taxon>eudicotyledons</taxon>
        <taxon>Gunneridae</taxon>
        <taxon>Pentapetalae</taxon>
        <taxon>asterids</taxon>
        <taxon>lamiids</taxon>
        <taxon>Solanales</taxon>
        <taxon>Solanaceae</taxon>
        <taxon>Solanoideae</taxon>
        <taxon>Solaneae</taxon>
        <taxon>Solanum</taxon>
    </lineage>
</organism>
<sequence length="83" mass="9333">MLLMSQHCKFLVFAGIKLLELRVYGELPLYLRGRSKVWSAYALAFPDPALGDYTGYVVVVMVVELLVPTLNCKLVDGLLFVRV</sequence>
<accession>M1A7K9</accession>
<dbReference type="EnsemblPlants" id="PGSC0003DMT400016383">
    <property type="protein sequence ID" value="PGSC0003DMT400016383"/>
    <property type="gene ID" value="PGSC0003DMG400006403"/>
</dbReference>
<evidence type="ECO:0000313" key="1">
    <source>
        <dbReference type="EnsemblPlants" id="PGSC0003DMT400016383"/>
    </source>
</evidence>
<dbReference type="ExpressionAtlas" id="M1A7K9">
    <property type="expression patterns" value="baseline"/>
</dbReference>
<keyword evidence="2" id="KW-1185">Reference proteome</keyword>
<dbReference type="HOGENOM" id="CLU_2547039_0_0_1"/>
<dbReference type="Gramene" id="PGSC0003DMT400016383">
    <property type="protein sequence ID" value="PGSC0003DMT400016383"/>
    <property type="gene ID" value="PGSC0003DMG400006403"/>
</dbReference>